<dbReference type="InterPro" id="IPR055342">
    <property type="entry name" value="MreC_beta-barrel_core"/>
</dbReference>
<organism evidence="6 7">
    <name type="scientific">Jatrophihabitans cynanchi</name>
    <dbReference type="NCBI Taxonomy" id="2944128"/>
    <lineage>
        <taxon>Bacteria</taxon>
        <taxon>Bacillati</taxon>
        <taxon>Actinomycetota</taxon>
        <taxon>Actinomycetes</taxon>
        <taxon>Jatrophihabitantales</taxon>
        <taxon>Jatrophihabitantaceae</taxon>
        <taxon>Jatrophihabitans</taxon>
    </lineage>
</organism>
<evidence type="ECO:0000313" key="7">
    <source>
        <dbReference type="Proteomes" id="UP001164693"/>
    </source>
</evidence>
<dbReference type="Pfam" id="PF04085">
    <property type="entry name" value="MreC"/>
    <property type="match status" value="1"/>
</dbReference>
<sequence length="288" mass="29035">MRRLTRRQRTAAIVLAVLALCFITLDVGGGGLRSAHSGVRGTLGALYRGTDSVLGPVRRFVQGVPTAGTNTDRIRQLQHENAELRGRLADTDRDAASTTRLAALQLAADSGGYRIVPARVIALGPGGGFDWTVTLDVGTRSGVKVDQSVTDGAGLVGRVLHADASSATVLLAADPGSGVGARDLRTGEVGIADGAGAEGFTFTPLNPKAALKVGDKLATGPAGSSSFVAGLAVGTVSAVHAGLDGTVRASVRPASPATALDMVGVILVGGHADTGRGALQPSKLAEHK</sequence>
<dbReference type="Gene3D" id="2.40.10.350">
    <property type="entry name" value="Rod shape-determining protein MreC, domain 2"/>
    <property type="match status" value="1"/>
</dbReference>
<dbReference type="Proteomes" id="UP001164693">
    <property type="component" value="Chromosome"/>
</dbReference>
<reference evidence="6" key="1">
    <citation type="submission" date="2022-05" db="EMBL/GenBank/DDBJ databases">
        <title>Jatrophihabitans sp. SB3-54 whole genome sequence.</title>
        <authorList>
            <person name="Suh M.K."/>
            <person name="Eom M.K."/>
            <person name="Kim J.S."/>
            <person name="Kim H.S."/>
            <person name="Do H.E."/>
            <person name="Shin Y.K."/>
            <person name="Lee J.-S."/>
        </authorList>
    </citation>
    <scope>NUCLEOTIDE SEQUENCE</scope>
    <source>
        <strain evidence="6">SB3-54</strain>
    </source>
</reference>
<dbReference type="InterPro" id="IPR007221">
    <property type="entry name" value="MreC"/>
</dbReference>
<name>A0ABY7K3B4_9ACTN</name>
<dbReference type="InterPro" id="IPR042177">
    <property type="entry name" value="Cell/Rod_1"/>
</dbReference>
<gene>
    <name evidence="6" type="ORF">M6B22_04850</name>
</gene>
<keyword evidence="7" id="KW-1185">Reference proteome</keyword>
<evidence type="ECO:0000256" key="1">
    <source>
        <dbReference type="ARBA" id="ARBA00009369"/>
    </source>
</evidence>
<feature type="domain" description="Rod shape-determining protein MreC beta-barrel core" evidence="5">
    <location>
        <begin position="129"/>
        <end position="266"/>
    </location>
</feature>
<keyword evidence="3" id="KW-0133">Cell shape</keyword>
<dbReference type="Gene3D" id="2.40.10.340">
    <property type="entry name" value="Rod shape-determining protein MreC, domain 1"/>
    <property type="match status" value="1"/>
</dbReference>
<evidence type="ECO:0000256" key="2">
    <source>
        <dbReference type="ARBA" id="ARBA00013855"/>
    </source>
</evidence>
<evidence type="ECO:0000259" key="5">
    <source>
        <dbReference type="Pfam" id="PF04085"/>
    </source>
</evidence>
<comment type="similarity">
    <text evidence="1">Belongs to the MreC family.</text>
</comment>
<dbReference type="PANTHER" id="PTHR34138">
    <property type="entry name" value="CELL SHAPE-DETERMINING PROTEIN MREC"/>
    <property type="match status" value="1"/>
</dbReference>
<dbReference type="PANTHER" id="PTHR34138:SF1">
    <property type="entry name" value="CELL SHAPE-DETERMINING PROTEIN MREC"/>
    <property type="match status" value="1"/>
</dbReference>
<dbReference type="RefSeq" id="WP_269444651.1">
    <property type="nucleotide sequence ID" value="NZ_CP097463.1"/>
</dbReference>
<proteinExistence type="inferred from homology"/>
<dbReference type="EMBL" id="CP097463">
    <property type="protein sequence ID" value="WAX58102.1"/>
    <property type="molecule type" value="Genomic_DNA"/>
</dbReference>
<evidence type="ECO:0000256" key="4">
    <source>
        <dbReference type="ARBA" id="ARBA00032089"/>
    </source>
</evidence>
<protein>
    <recommendedName>
        <fullName evidence="2">Cell shape-determining protein MreC</fullName>
    </recommendedName>
    <alternativeName>
        <fullName evidence="4">Cell shape protein MreC</fullName>
    </alternativeName>
</protein>
<evidence type="ECO:0000256" key="3">
    <source>
        <dbReference type="ARBA" id="ARBA00022960"/>
    </source>
</evidence>
<evidence type="ECO:0000313" key="6">
    <source>
        <dbReference type="EMBL" id="WAX58102.1"/>
    </source>
</evidence>
<accession>A0ABY7K3B4</accession>
<dbReference type="InterPro" id="IPR042175">
    <property type="entry name" value="Cell/Rod_MreC_2"/>
</dbReference>